<gene>
    <name evidence="1" type="ORF">MWG07_00525</name>
</gene>
<dbReference type="AlphaFoldDB" id="A0AAW6W7Z8"/>
<comment type="caution">
    <text evidence="1">The sequence shown here is derived from an EMBL/GenBank/DDBJ whole genome shotgun (WGS) entry which is preliminary data.</text>
</comment>
<reference evidence="1" key="2">
    <citation type="submission" date="2022-04" db="EMBL/GenBank/DDBJ databases">
        <authorList>
            <person name="Livingstone P.G."/>
        </authorList>
    </citation>
    <scope>NUCLEOTIDE SEQUENCE</scope>
    <source>
        <strain evidence="1">BRON_8</strain>
    </source>
</reference>
<dbReference type="Proteomes" id="UP001173223">
    <property type="component" value="Unassembled WGS sequence"/>
</dbReference>
<sequence length="45" mass="4876">MIFTVFILGVGVGFILGISMNIDEIEEPITPNTPRPEAPKPVPKP</sequence>
<dbReference type="EMBL" id="JAMGTK010000001">
    <property type="protein sequence ID" value="MDK4510750.1"/>
    <property type="molecule type" value="Genomic_DNA"/>
</dbReference>
<name>A0AAW6W7Z8_9FUSO</name>
<accession>A0AAW6W7Z8</accession>
<dbReference type="RefSeq" id="WP_285048916.1">
    <property type="nucleotide sequence ID" value="NZ_JAMGTK010000001.1"/>
</dbReference>
<reference evidence="1" key="1">
    <citation type="journal article" date="2022" name="Gene">
        <title>A genome-led study on the pathogenesis of Fusobacterium necrophorum infections.</title>
        <authorList>
            <person name="Thapa G."/>
            <person name="Jayal A."/>
            <person name="Sikazwe E."/>
            <person name="Perry T."/>
            <person name="Mohammed Al Balushi A."/>
            <person name="Livingstone P."/>
        </authorList>
    </citation>
    <scope>NUCLEOTIDE SEQUENCE</scope>
    <source>
        <strain evidence="1">BRON_8</strain>
    </source>
</reference>
<proteinExistence type="predicted"/>
<organism evidence="1 2">
    <name type="scientific">Fusobacterium necrophorum</name>
    <dbReference type="NCBI Taxonomy" id="859"/>
    <lineage>
        <taxon>Bacteria</taxon>
        <taxon>Fusobacteriati</taxon>
        <taxon>Fusobacteriota</taxon>
        <taxon>Fusobacteriia</taxon>
        <taxon>Fusobacteriales</taxon>
        <taxon>Fusobacteriaceae</taxon>
        <taxon>Fusobacterium</taxon>
    </lineage>
</organism>
<keyword evidence="2" id="KW-1185">Reference proteome</keyword>
<evidence type="ECO:0000313" key="1">
    <source>
        <dbReference type="EMBL" id="MDK4510750.1"/>
    </source>
</evidence>
<evidence type="ECO:0000313" key="2">
    <source>
        <dbReference type="Proteomes" id="UP001173223"/>
    </source>
</evidence>
<protein>
    <submittedName>
        <fullName evidence="1">Solute carrier organic anion transporter</fullName>
    </submittedName>
</protein>